<name>A0A9X1SS86_9ACTN</name>
<organism evidence="2 3">
    <name type="scientific">Kineosporia babensis</name>
    <dbReference type="NCBI Taxonomy" id="499548"/>
    <lineage>
        <taxon>Bacteria</taxon>
        <taxon>Bacillati</taxon>
        <taxon>Actinomycetota</taxon>
        <taxon>Actinomycetes</taxon>
        <taxon>Kineosporiales</taxon>
        <taxon>Kineosporiaceae</taxon>
        <taxon>Kineosporia</taxon>
    </lineage>
</organism>
<gene>
    <name evidence="2" type="ORF">LR394_03935</name>
</gene>
<keyword evidence="1" id="KW-0472">Membrane</keyword>
<dbReference type="EMBL" id="JAJOMB010000002">
    <property type="protein sequence ID" value="MCD5310031.1"/>
    <property type="molecule type" value="Genomic_DNA"/>
</dbReference>
<comment type="caution">
    <text evidence="2">The sequence shown here is derived from an EMBL/GenBank/DDBJ whole genome shotgun (WGS) entry which is preliminary data.</text>
</comment>
<proteinExistence type="predicted"/>
<keyword evidence="1" id="KW-1133">Transmembrane helix</keyword>
<dbReference type="InterPro" id="IPR019675">
    <property type="entry name" value="DUF2550"/>
</dbReference>
<accession>A0A9X1SS86</accession>
<evidence type="ECO:0000313" key="3">
    <source>
        <dbReference type="Proteomes" id="UP001138997"/>
    </source>
</evidence>
<feature type="transmembrane region" description="Helical" evidence="1">
    <location>
        <begin position="6"/>
        <end position="27"/>
    </location>
</feature>
<dbReference type="Pfam" id="PF10739">
    <property type="entry name" value="DUF2550"/>
    <property type="match status" value="1"/>
</dbReference>
<sequence length="150" mass="17231">MEDLVVPLEILGALLVLFGLVLALFILRRYLLARNGATFDCSLRRERPRRASAWILGVARYGEDRLEWFRIFTVNPRPTRVLIRSQLDLLEWKQPSEQDVHSILPGAVIVRCTYGRENPEILEMAMTRSDYTGFATWLEATPPGMQPFIA</sequence>
<keyword evidence="1" id="KW-0812">Transmembrane</keyword>
<keyword evidence="3" id="KW-1185">Reference proteome</keyword>
<evidence type="ECO:0000256" key="1">
    <source>
        <dbReference type="SAM" id="Phobius"/>
    </source>
</evidence>
<dbReference type="RefSeq" id="WP_231438960.1">
    <property type="nucleotide sequence ID" value="NZ_JAJOMB010000002.1"/>
</dbReference>
<evidence type="ECO:0000313" key="2">
    <source>
        <dbReference type="EMBL" id="MCD5310031.1"/>
    </source>
</evidence>
<dbReference type="Proteomes" id="UP001138997">
    <property type="component" value="Unassembled WGS sequence"/>
</dbReference>
<protein>
    <submittedName>
        <fullName evidence="2">DUF2550 domain-containing protein</fullName>
    </submittedName>
</protein>
<dbReference type="AlphaFoldDB" id="A0A9X1SS86"/>
<reference evidence="2" key="1">
    <citation type="submission" date="2021-11" db="EMBL/GenBank/DDBJ databases">
        <title>Streptomyces corallinus and Kineosporia corallina sp. nov., two new coral-derived marine actinobacteria.</title>
        <authorList>
            <person name="Buangrab K."/>
            <person name="Sutthacheep M."/>
            <person name="Yeemin T."/>
            <person name="Harunari E."/>
            <person name="Igarashi Y."/>
            <person name="Sripreechasak P."/>
            <person name="Kanchanasin P."/>
            <person name="Tanasupawat S."/>
            <person name="Phongsopitanun W."/>
        </authorList>
    </citation>
    <scope>NUCLEOTIDE SEQUENCE</scope>
    <source>
        <strain evidence="2">JCM 31032</strain>
    </source>
</reference>